<organism evidence="4 5">
    <name type="scientific">Polyplax serrata</name>
    <name type="common">Common mouse louse</name>
    <dbReference type="NCBI Taxonomy" id="468196"/>
    <lineage>
        <taxon>Eukaryota</taxon>
        <taxon>Metazoa</taxon>
        <taxon>Ecdysozoa</taxon>
        <taxon>Arthropoda</taxon>
        <taxon>Hexapoda</taxon>
        <taxon>Insecta</taxon>
        <taxon>Pterygota</taxon>
        <taxon>Neoptera</taxon>
        <taxon>Paraneoptera</taxon>
        <taxon>Psocodea</taxon>
        <taxon>Troctomorpha</taxon>
        <taxon>Phthiraptera</taxon>
        <taxon>Anoplura</taxon>
        <taxon>Polyplacidae</taxon>
        <taxon>Polyplax</taxon>
    </lineage>
</organism>
<dbReference type="AlphaFoldDB" id="A0AAN8PI18"/>
<feature type="signal peptide" evidence="3">
    <location>
        <begin position="1"/>
        <end position="21"/>
    </location>
</feature>
<feature type="transmembrane region" description="Helical" evidence="2">
    <location>
        <begin position="458"/>
        <end position="483"/>
    </location>
</feature>
<gene>
    <name evidence="4" type="ORF">RUM43_014781</name>
</gene>
<feature type="compositionally biased region" description="Low complexity" evidence="1">
    <location>
        <begin position="671"/>
        <end position="691"/>
    </location>
</feature>
<keyword evidence="2" id="KW-0472">Membrane</keyword>
<dbReference type="EMBL" id="JAWJWE010000011">
    <property type="protein sequence ID" value="KAK6630436.1"/>
    <property type="molecule type" value="Genomic_DNA"/>
</dbReference>
<comment type="caution">
    <text evidence="4">The sequence shown here is derived from an EMBL/GenBank/DDBJ whole genome shotgun (WGS) entry which is preliminary data.</text>
</comment>
<evidence type="ECO:0000256" key="1">
    <source>
        <dbReference type="SAM" id="MobiDB-lite"/>
    </source>
</evidence>
<reference evidence="4 5" key="1">
    <citation type="submission" date="2023-10" db="EMBL/GenBank/DDBJ databases">
        <title>Genomes of two closely related lineages of the louse Polyplax serrata with different host specificities.</title>
        <authorList>
            <person name="Martinu J."/>
            <person name="Tarabai H."/>
            <person name="Stefka J."/>
            <person name="Hypsa V."/>
        </authorList>
    </citation>
    <scope>NUCLEOTIDE SEQUENCE [LARGE SCALE GENOMIC DNA]</scope>
    <source>
        <strain evidence="4">HR10_N</strain>
    </source>
</reference>
<evidence type="ECO:0000313" key="4">
    <source>
        <dbReference type="EMBL" id="KAK6630436.1"/>
    </source>
</evidence>
<evidence type="ECO:0000313" key="5">
    <source>
        <dbReference type="Proteomes" id="UP001372834"/>
    </source>
</evidence>
<evidence type="ECO:0000256" key="3">
    <source>
        <dbReference type="SAM" id="SignalP"/>
    </source>
</evidence>
<evidence type="ECO:0000256" key="2">
    <source>
        <dbReference type="SAM" id="Phobius"/>
    </source>
</evidence>
<dbReference type="Proteomes" id="UP001372834">
    <property type="component" value="Unassembled WGS sequence"/>
</dbReference>
<keyword evidence="2" id="KW-1133">Transmembrane helix</keyword>
<sequence>MKIRFWIHAVVFHYAVRTVFSNCIQVGTALFTTTDLVKKCWSESDKALLRARLIMQDVLPDPDCIDFSKPDAVLTLIDYFQSCYDIIGVSTYGNVQNLMYRALSDAIGGYLRGYALPLTKRAYYEGHVKYSEARKLFRLYDDIRLFLKTNGLGWAKPQRICKSNTKVKALVIGNSGSESACDQLYTIEKKSASRNCCILNLKSIRNDKENIRETHRNLAGTQMESETPDTDISIENGLNDEEKNGGLIRASKYAKEMTDQTEKRGRNFTGSFKMSAKVEKRKCKFEQSDCQCPDGSRYNKIIVPLPVLEDCGILHTIAVPFKVRPLRNVQTRKSAFVLEHYYITVLKCLLSKCSAQKDIKSFNAQFHKWLVTQVFPHLSDEQWYPAFGGIYRITETIRKLGAESTIKEFGSHDIGFIFTKGFEFEDEEECERTGKEKIRDVGEEEFGGGEKDPKPKRYFLYAVAVLGIVWVCALCACISYCCAHGCWRQNSTHVMSHSSRDNNADEKLVNFHFLVKFFKSKGLRNSATNAPNFEYEFSKKQFQKERGDYMCNNTRKGSEYEMKESERTEEKESIGNFKKMAVLEHGGCPPFLSVEDEQTKQFLKPVFPSVWPYQSSFIQFDKERLMPKPANKSMNPTGGKNITRPREWETISKKPSNPHLGREMKFGKLPSSTSSNTGTSTSPSINTSTCSREQTNEGIKTTETDSKRGTRVTDSVDDG</sequence>
<keyword evidence="3" id="KW-0732">Signal</keyword>
<feature type="region of interest" description="Disordered" evidence="1">
    <location>
        <begin position="651"/>
        <end position="719"/>
    </location>
</feature>
<proteinExistence type="predicted"/>
<feature type="chain" id="PRO_5042997524" evidence="3">
    <location>
        <begin position="22"/>
        <end position="719"/>
    </location>
</feature>
<keyword evidence="2" id="KW-0812">Transmembrane</keyword>
<name>A0AAN8PI18_POLSC</name>
<accession>A0AAN8PI18</accession>
<protein>
    <submittedName>
        <fullName evidence="4">Uncharacterized protein</fullName>
    </submittedName>
</protein>